<proteinExistence type="predicted"/>
<dbReference type="Pfam" id="PF00400">
    <property type="entry name" value="WD40"/>
    <property type="match status" value="3"/>
</dbReference>
<feature type="repeat" description="WD" evidence="1">
    <location>
        <begin position="383"/>
        <end position="416"/>
    </location>
</feature>
<dbReference type="OrthoDB" id="440879at2"/>
<reference evidence="2 3" key="2">
    <citation type="journal article" date="2016" name="Genome Announc.">
        <title>Draft Genome Sequence of the N2-Fixing Cyanobacterium Nostoc piscinale CENA21, Isolated from the Brazilian Amazon Floodplain.</title>
        <authorList>
            <person name="Leao T."/>
            <person name="Guimaraes P.I."/>
            <person name="de Melo A.G."/>
            <person name="Ramos R.T."/>
            <person name="Leao P.N."/>
            <person name="Silva A."/>
            <person name="Fiore M.F."/>
            <person name="Schneider M.P."/>
        </authorList>
    </citation>
    <scope>NUCLEOTIDE SEQUENCE [LARGE SCALE GENOMIC DNA]</scope>
    <source>
        <strain evidence="2 3">CENA21</strain>
    </source>
</reference>
<dbReference type="SMART" id="SM00320">
    <property type="entry name" value="WD40"/>
    <property type="match status" value="6"/>
</dbReference>
<protein>
    <submittedName>
        <fullName evidence="2">WD40 repeat-containing protein</fullName>
    </submittedName>
</protein>
<dbReference type="PROSITE" id="PS50294">
    <property type="entry name" value="WD_REPEATS_REGION"/>
    <property type="match status" value="1"/>
</dbReference>
<dbReference type="PANTHER" id="PTHR19879:SF9">
    <property type="entry name" value="TRANSCRIPTION INITIATION FACTOR TFIID SUBUNIT 5"/>
    <property type="match status" value="1"/>
</dbReference>
<reference evidence="3" key="1">
    <citation type="submission" date="2015-07" db="EMBL/GenBank/DDBJ databases">
        <title>Genome Of Nitrogen-Fixing Cyanobacterium Nostoc piscinale CENA21 From Solimoes/Amazon River Floodplain Sediments And Comparative Genomics To Uncover Biosynthetic Natural Products Potential.</title>
        <authorList>
            <person name="Leao T.F."/>
            <person name="Leao P.N."/>
            <person name="Guimaraes P.I."/>
            <person name="de Melo A.G.C."/>
            <person name="Ramos R.T.J."/>
            <person name="Silva A."/>
            <person name="Fiore M.F."/>
            <person name="Schneider M.P.C."/>
        </authorList>
    </citation>
    <scope>NUCLEOTIDE SEQUENCE [LARGE SCALE GENOMIC DNA]</scope>
    <source>
        <strain evidence="3">CENA21</strain>
    </source>
</reference>
<dbReference type="InterPro" id="IPR015943">
    <property type="entry name" value="WD40/YVTN_repeat-like_dom_sf"/>
</dbReference>
<evidence type="ECO:0000313" key="2">
    <source>
        <dbReference type="EMBL" id="ALF53558.1"/>
    </source>
</evidence>
<dbReference type="KEGG" id="npz:ACX27_13065"/>
<keyword evidence="1" id="KW-0853">WD repeat</keyword>
<accession>A0A0M4T2B3</accession>
<organism evidence="2 3">
    <name type="scientific">Nostoc piscinale CENA21</name>
    <dbReference type="NCBI Taxonomy" id="224013"/>
    <lineage>
        <taxon>Bacteria</taxon>
        <taxon>Bacillati</taxon>
        <taxon>Cyanobacteriota</taxon>
        <taxon>Cyanophyceae</taxon>
        <taxon>Nostocales</taxon>
        <taxon>Nostocaceae</taxon>
        <taxon>Nostoc</taxon>
    </lineage>
</organism>
<dbReference type="Proteomes" id="UP000062645">
    <property type="component" value="Chromosome"/>
</dbReference>
<dbReference type="PATRIC" id="fig|224013.5.peg.3164"/>
<keyword evidence="3" id="KW-1185">Reference proteome</keyword>
<dbReference type="InterPro" id="IPR036322">
    <property type="entry name" value="WD40_repeat_dom_sf"/>
</dbReference>
<dbReference type="STRING" id="224013.ACX27_13065"/>
<dbReference type="SUPFAM" id="SSF50978">
    <property type="entry name" value="WD40 repeat-like"/>
    <property type="match status" value="1"/>
</dbReference>
<feature type="repeat" description="WD" evidence="1">
    <location>
        <begin position="635"/>
        <end position="669"/>
    </location>
</feature>
<evidence type="ECO:0000313" key="3">
    <source>
        <dbReference type="Proteomes" id="UP000062645"/>
    </source>
</evidence>
<dbReference type="InterPro" id="IPR001680">
    <property type="entry name" value="WD40_rpt"/>
</dbReference>
<dbReference type="PROSITE" id="PS50082">
    <property type="entry name" value="WD_REPEATS_2"/>
    <property type="match status" value="2"/>
</dbReference>
<dbReference type="EMBL" id="CP012036">
    <property type="protein sequence ID" value="ALF53558.1"/>
    <property type="molecule type" value="Genomic_DNA"/>
</dbReference>
<dbReference type="AlphaFoldDB" id="A0A0M4T2B3"/>
<name>A0A0M4T2B3_9NOSO</name>
<sequence length="720" mass="80884">MAVNLVNTKISTQVLNFQPGGSPASFEVTVVNESNQFASFQIEIIAAGSSESLGTNWYSIKPAVSAKNPPGDSTKFEVTITNTPVAGFIGKMNLIVRIFSLELRDEDRQLLRLIVEAGIGTVPMQVELPIREFTTQPQGIIEIPVRVFNPSQLPASVSLKPIGLKPQWFINGNEKLLPVPPGNKAETSFLCQLPIAEEVPSQAYTFTIEANYPNGLPSSSKEGIVNVTPSGFIDFQCTPEKQQIPASRPWLPQFKVNSTTYQLECQNHSNITQKISIEVKEDEENKRKCFWEVQPEFVEVNPGEINNLQLLISKRRQWLGRQQKRVFKVKAIVSDTRVNINNENQYLQLIIHPILHPWLQLGLGILLLYLLWFLSWLNPNNPFFGHRRAVTFVQFNGTGDRAVSSSQDQSIIRWKIAGFTNPFVNQDDGRMAKDIGKSVRIVRYKPVDNDVVAAGLENGEIQIWDVLGGTKKPKVTFSFNKADRVLGLEFSQDSRFLFSGHGSGLVVQWDVNSALLDDEETMTKPIKYKDVKFPVYTLTIAGQDKQNLVIAGRYNSLAVWNFSQDKLWKIPYNPPGSQNDYIVSMDSPEYKPHLLATADNMGQIALWNMTQCLKDSKNQCQILEKWSDGHGGKAVRSVALSRDGCYLASGGDDNRVMLWPLTQAGKRISPVGQVIRKEKQRFNSVDVKVVKNKILIISGNDDHKIRLDIRDLNRNFGCKQ</sequence>
<dbReference type="PANTHER" id="PTHR19879">
    <property type="entry name" value="TRANSCRIPTION INITIATION FACTOR TFIID"/>
    <property type="match status" value="1"/>
</dbReference>
<dbReference type="RefSeq" id="WP_062293017.1">
    <property type="nucleotide sequence ID" value="NZ_CP012036.1"/>
</dbReference>
<evidence type="ECO:0000256" key="1">
    <source>
        <dbReference type="PROSITE-ProRule" id="PRU00221"/>
    </source>
</evidence>
<gene>
    <name evidence="2" type="ORF">ACX27_13065</name>
</gene>
<dbReference type="Gene3D" id="2.130.10.10">
    <property type="entry name" value="YVTN repeat-like/Quinoprotein amine dehydrogenase"/>
    <property type="match status" value="2"/>
</dbReference>